<sequence length="119" mass="12921">MDKGIVGGSARNVDSANLGFDLVHTSSSVYFSNFGVVFTVLPIVNGNAILGLDVADFHRGLVGECLARVTHDREGVRKVLRAALLFMRLQEMLTDRESCIGKLSEAGLRATSHWPTFSI</sequence>
<evidence type="ECO:0000313" key="2">
    <source>
        <dbReference type="Proteomes" id="UP000077202"/>
    </source>
</evidence>
<dbReference type="EMBL" id="LVLJ01001187">
    <property type="protein sequence ID" value="OAE31100.1"/>
    <property type="molecule type" value="Genomic_DNA"/>
</dbReference>
<evidence type="ECO:0000313" key="1">
    <source>
        <dbReference type="EMBL" id="OAE31100.1"/>
    </source>
</evidence>
<gene>
    <name evidence="1" type="ORF">AXG93_4031s1530</name>
</gene>
<keyword evidence="2" id="KW-1185">Reference proteome</keyword>
<comment type="caution">
    <text evidence="1">The sequence shown here is derived from an EMBL/GenBank/DDBJ whole genome shotgun (WGS) entry which is preliminary data.</text>
</comment>
<name>A0A176WD35_MARPO</name>
<protein>
    <submittedName>
        <fullName evidence="1">Uncharacterized protein</fullName>
    </submittedName>
</protein>
<reference evidence="1" key="1">
    <citation type="submission" date="2016-03" db="EMBL/GenBank/DDBJ databases">
        <title>Mechanisms controlling the formation of the plant cell surface in tip-growing cells are functionally conserved among land plants.</title>
        <authorList>
            <person name="Honkanen S."/>
            <person name="Jones V.A."/>
            <person name="Morieri G."/>
            <person name="Champion C."/>
            <person name="Hetherington A.J."/>
            <person name="Kelly S."/>
            <person name="Saint-Marcoux D."/>
            <person name="Proust H."/>
            <person name="Prescott H."/>
            <person name="Dolan L."/>
        </authorList>
    </citation>
    <scope>NUCLEOTIDE SEQUENCE [LARGE SCALE GENOMIC DNA]</scope>
    <source>
        <tissue evidence="1">Whole gametophyte</tissue>
    </source>
</reference>
<proteinExistence type="predicted"/>
<accession>A0A176WD35</accession>
<organism evidence="1 2">
    <name type="scientific">Marchantia polymorpha subsp. ruderalis</name>
    <dbReference type="NCBI Taxonomy" id="1480154"/>
    <lineage>
        <taxon>Eukaryota</taxon>
        <taxon>Viridiplantae</taxon>
        <taxon>Streptophyta</taxon>
        <taxon>Embryophyta</taxon>
        <taxon>Marchantiophyta</taxon>
        <taxon>Marchantiopsida</taxon>
        <taxon>Marchantiidae</taxon>
        <taxon>Marchantiales</taxon>
        <taxon>Marchantiaceae</taxon>
        <taxon>Marchantia</taxon>
    </lineage>
</organism>
<dbReference type="AlphaFoldDB" id="A0A176WD35"/>
<dbReference type="Proteomes" id="UP000077202">
    <property type="component" value="Unassembled WGS sequence"/>
</dbReference>